<comment type="caution">
    <text evidence="1">The sequence shown here is derived from an EMBL/GenBank/DDBJ whole genome shotgun (WGS) entry which is preliminary data.</text>
</comment>
<sequence>MYLTIMRHGEAGMAVTDRMRELTERGVADVGLGGTLLLLYCTQRQLPSPQVLLYSEWVRTAQTAMIVAEALPGSQLAAEQALIPGRQPDDIEPALAQRFGAELPEHVLLISHQPLVSRLVDAYLGVPGRLPGLVPGGFATLEMAYPGPDAATPVMCAQPPDYEVLM</sequence>
<dbReference type="SUPFAM" id="SSF53254">
    <property type="entry name" value="Phosphoglycerate mutase-like"/>
    <property type="match status" value="1"/>
</dbReference>
<name>A0AAP8MFK2_9GAMM</name>
<keyword evidence="2" id="KW-1185">Reference proteome</keyword>
<proteinExistence type="predicted"/>
<dbReference type="Gene3D" id="3.40.50.1240">
    <property type="entry name" value="Phosphoglycerate mutase-like"/>
    <property type="match status" value="1"/>
</dbReference>
<protein>
    <recommendedName>
        <fullName evidence="3">Phosphohistidine phosphatase SixA</fullName>
    </recommendedName>
</protein>
<dbReference type="AlphaFoldDB" id="A0AAP8MFK2"/>
<evidence type="ECO:0000313" key="2">
    <source>
        <dbReference type="Proteomes" id="UP000235162"/>
    </source>
</evidence>
<dbReference type="CDD" id="cd07067">
    <property type="entry name" value="HP_PGM_like"/>
    <property type="match status" value="1"/>
</dbReference>
<organism evidence="1 2">
    <name type="scientific">Halioglobus japonicus</name>
    <dbReference type="NCBI Taxonomy" id="930805"/>
    <lineage>
        <taxon>Bacteria</taxon>
        <taxon>Pseudomonadati</taxon>
        <taxon>Pseudomonadota</taxon>
        <taxon>Gammaproteobacteria</taxon>
        <taxon>Cellvibrionales</taxon>
        <taxon>Halieaceae</taxon>
        <taxon>Halioglobus</taxon>
    </lineage>
</organism>
<dbReference type="Proteomes" id="UP000235162">
    <property type="component" value="Unassembled WGS sequence"/>
</dbReference>
<evidence type="ECO:0008006" key="3">
    <source>
        <dbReference type="Google" id="ProtNLM"/>
    </source>
</evidence>
<dbReference type="EMBL" id="PKUR01000002">
    <property type="protein sequence ID" value="PLW86877.1"/>
    <property type="molecule type" value="Genomic_DNA"/>
</dbReference>
<dbReference type="InterPro" id="IPR029033">
    <property type="entry name" value="His_PPase_superfam"/>
</dbReference>
<dbReference type="InterPro" id="IPR013078">
    <property type="entry name" value="His_Pase_superF_clade-1"/>
</dbReference>
<accession>A0AAP8MFK2</accession>
<dbReference type="KEGG" id="hja:BST95_11930"/>
<evidence type="ECO:0000313" key="1">
    <source>
        <dbReference type="EMBL" id="PLW86877.1"/>
    </source>
</evidence>
<gene>
    <name evidence="1" type="ORF">C0029_10930</name>
</gene>
<reference evidence="1 2" key="1">
    <citation type="submission" date="2018-01" db="EMBL/GenBank/DDBJ databases">
        <title>The draft genome sequence of Halioglobus japonicus S1-36.</title>
        <authorList>
            <person name="Du Z.-J."/>
            <person name="Shi M.-J."/>
        </authorList>
    </citation>
    <scope>NUCLEOTIDE SEQUENCE [LARGE SCALE GENOMIC DNA]</scope>
    <source>
        <strain evidence="1 2">S1-36</strain>
    </source>
</reference>
<dbReference type="RefSeq" id="WP_084199702.1">
    <property type="nucleotide sequence ID" value="NZ_BMYL01000009.1"/>
</dbReference>